<feature type="compositionally biased region" description="Low complexity" evidence="7">
    <location>
        <begin position="435"/>
        <end position="459"/>
    </location>
</feature>
<feature type="compositionally biased region" description="Low complexity" evidence="7">
    <location>
        <begin position="568"/>
        <end position="578"/>
    </location>
</feature>
<dbReference type="GO" id="GO:0005739">
    <property type="term" value="C:mitochondrion"/>
    <property type="evidence" value="ECO:0007669"/>
    <property type="project" value="TreeGrafter"/>
</dbReference>
<keyword evidence="4 6" id="KW-0819">tRNA processing</keyword>
<keyword evidence="1 6" id="KW-0963">Cytoplasm</keyword>
<dbReference type="InterPro" id="IPR014729">
    <property type="entry name" value="Rossmann-like_a/b/a_fold"/>
</dbReference>
<evidence type="ECO:0000259" key="9">
    <source>
        <dbReference type="Pfam" id="PF16503"/>
    </source>
</evidence>
<protein>
    <recommendedName>
        <fullName evidence="6">Cytoplasmic tRNA 2-thiolation protein 1</fullName>
        <ecNumber evidence="6">2.7.7.-</ecNumber>
    </recommendedName>
    <alternativeName>
        <fullName evidence="6">Cytoplasmic tRNA adenylyltransferase 1</fullName>
    </alternativeName>
</protein>
<feature type="domain" description="tRNA(Ile)-lysidine/2-thiocytidine synthase N-terminal" evidence="8">
    <location>
        <begin position="52"/>
        <end position="233"/>
    </location>
</feature>
<feature type="compositionally biased region" description="Basic and acidic residues" evidence="7">
    <location>
        <begin position="323"/>
        <end position="341"/>
    </location>
</feature>
<feature type="compositionally biased region" description="Acidic residues" evidence="7">
    <location>
        <begin position="389"/>
        <end position="405"/>
    </location>
</feature>
<dbReference type="InterPro" id="IPR032442">
    <property type="entry name" value="CTU1_C"/>
</dbReference>
<evidence type="ECO:0000256" key="5">
    <source>
        <dbReference type="ARBA" id="ARBA00022884"/>
    </source>
</evidence>
<evidence type="ECO:0000256" key="7">
    <source>
        <dbReference type="SAM" id="MobiDB-lite"/>
    </source>
</evidence>
<feature type="region of interest" description="Disordered" evidence="7">
    <location>
        <begin position="891"/>
        <end position="989"/>
    </location>
</feature>
<dbReference type="GO" id="GO:0002143">
    <property type="term" value="P:tRNA wobble position uridine thiolation"/>
    <property type="evidence" value="ECO:0007669"/>
    <property type="project" value="TreeGrafter"/>
</dbReference>
<accession>A0A9W3APK8</accession>
<dbReference type="GO" id="GO:0016779">
    <property type="term" value="F:nucleotidyltransferase activity"/>
    <property type="evidence" value="ECO:0007669"/>
    <property type="project" value="UniProtKB-UniRule"/>
</dbReference>
<reference evidence="11" key="1">
    <citation type="submission" date="2025-08" db="UniProtKB">
        <authorList>
            <consortium name="RefSeq"/>
        </authorList>
    </citation>
    <scope>IDENTIFICATION</scope>
</reference>
<dbReference type="PANTHER" id="PTHR11807">
    <property type="entry name" value="ATPASES OF THE PP SUPERFAMILY-RELATED"/>
    <property type="match status" value="1"/>
</dbReference>
<dbReference type="Pfam" id="PF16503">
    <property type="entry name" value="zn-ribbon_14"/>
    <property type="match status" value="1"/>
</dbReference>
<feature type="region of interest" description="Disordered" evidence="7">
    <location>
        <begin position="528"/>
        <end position="590"/>
    </location>
</feature>
<evidence type="ECO:0000313" key="10">
    <source>
        <dbReference type="Proteomes" id="UP001165740"/>
    </source>
</evidence>
<feature type="compositionally biased region" description="Polar residues" evidence="7">
    <location>
        <begin position="662"/>
        <end position="825"/>
    </location>
</feature>
<keyword evidence="2 6" id="KW-0820">tRNA-binding</keyword>
<evidence type="ECO:0000256" key="6">
    <source>
        <dbReference type="HAMAP-Rule" id="MF_03053"/>
    </source>
</evidence>
<evidence type="ECO:0000256" key="2">
    <source>
        <dbReference type="ARBA" id="ARBA00022555"/>
    </source>
</evidence>
<feature type="compositionally biased region" description="Polar residues" evidence="7">
    <location>
        <begin position="616"/>
        <end position="628"/>
    </location>
</feature>
<dbReference type="CDD" id="cd01713">
    <property type="entry name" value="CTU1-like"/>
    <property type="match status" value="1"/>
</dbReference>
<comment type="subcellular location">
    <subcellularLocation>
        <location evidence="6">Cytoplasm</location>
    </subcellularLocation>
</comment>
<dbReference type="GO" id="GO:0000049">
    <property type="term" value="F:tRNA binding"/>
    <property type="evidence" value="ECO:0007669"/>
    <property type="project" value="UniProtKB-UniRule"/>
</dbReference>
<feature type="region of interest" description="Disordered" evidence="7">
    <location>
        <begin position="662"/>
        <end position="826"/>
    </location>
</feature>
<dbReference type="OrthoDB" id="198857at2759"/>
<keyword evidence="10" id="KW-1185">Reference proteome</keyword>
<dbReference type="GO" id="GO:0002144">
    <property type="term" value="C:cytosolic tRNA wobble base thiouridylase complex"/>
    <property type="evidence" value="ECO:0007669"/>
    <property type="project" value="TreeGrafter"/>
</dbReference>
<dbReference type="HAMAP" id="MF_03053">
    <property type="entry name" value="CTU1"/>
    <property type="match status" value="1"/>
</dbReference>
<comment type="pathway">
    <text evidence="6">tRNA modification; 5-methoxycarbonylmethyl-2-thiouridine-tRNA biosynthesis.</text>
</comment>
<dbReference type="PANTHER" id="PTHR11807:SF12">
    <property type="entry name" value="CYTOPLASMIC TRNA 2-THIOLATION PROTEIN 1"/>
    <property type="match status" value="1"/>
</dbReference>
<dbReference type="RefSeq" id="XP_055889171.1">
    <property type="nucleotide sequence ID" value="XM_056033196.1"/>
</dbReference>
<sequence length="1064" mass="115981">MPQKCVICDKKAILKRPKTEDAMCKDCFFWAFEEEIHYTITSANLFTPGETVAIGASGGKDSTVLAHTMKILNERYNYGLNLILLSVDEGITGYRDDSLETVKRNQQQYELPLTIVSYEELYGWTMDAIVKQIGLKNNCTFCGVFRRQALDRGAMKVGANKIVTGHNADDIAETVIMNVLRGDIARLKRCTAIMTGAEGCLPRCKPFKYTYEKEIVMYAYFKKLDYFSTECIYSPNAYRGFARTYIKDLEKIRPSSIIDIIHSGECMSVKTEVKMPTQTVCQRCNFVSSNDICKACVMLEGLNKGRPRLGIGKINKERRKWEEELKSKERSSPEETDKSTDLRTSNGCTQRGCGTGCSDKSTKGKNCAENDEPDFDSPCGAAAWRVEKSDDEEESDYESEEESEFGENALREHLSAFFDDSLFSGQSSCPVAAVSCSDTSDSNNQSSGSDKQGSSDQSTNTEKPESSNQTTNTDSPASSNQTTNTDKPDSLNRSTNTEKPVGVDSITQSTSSDSSECIFQSTECCNVLPQSDSKSSSTSSTDKSTNTSSGSRDSDSTLGFTISDLLMSSTQSSSSSVSETDKNKAAHSNRSDAWEYFTARDSSETLTSSTDDTAIDNHQSASSHTTIETGHLERSNRSACTDEIAPYQRDDNSVTTNQATNTLSTNQATNTVSTNQATNTDSSNQGTNTVSTNQATNTDSSNQATNTLSTNQATNTDSTNQATNTVSSNQATNTDRINWTTNIDGTNQSTSTDKIDGTNQSTNTDKIDGTNQSTNTDKIDGTNQSTNTDKIDGTNQSTNTDKIDGTNQSTNTDKIDGTNQSTNTDELGHIHPLVNTGKNKTNNVDLKQQTTADNTILSTIIDKSDSTNQSTITDKVDITNQSTITDKAEITNQSTITDKPNSTNQSTVTDKPDNTNQSTITDKPDSTNQSTITDKPDSTNQSTITDKPDSTNQSTITDKPDSTNQYTITDKPDSTNQSTITDKPDSTNQSTITDIQKMMNESISGTQNISQERSTSANVSDRVADSPCQYNSSDIDNLICVDISDDISICTDQTDCTETFCADI</sequence>
<dbReference type="Pfam" id="PF01171">
    <property type="entry name" value="ATP_bind_3"/>
    <property type="match status" value="1"/>
</dbReference>
<dbReference type="InterPro" id="IPR020554">
    <property type="entry name" value="UPF0021_CS"/>
</dbReference>
<feature type="region of interest" description="Disordered" evidence="7">
    <location>
        <begin position="386"/>
        <end position="408"/>
    </location>
</feature>
<evidence type="ECO:0000256" key="3">
    <source>
        <dbReference type="ARBA" id="ARBA00022679"/>
    </source>
</evidence>
<feature type="region of interest" description="Disordered" evidence="7">
    <location>
        <begin position="323"/>
        <end position="344"/>
    </location>
</feature>
<feature type="domain" description="Cytoplasmic tRNA 2-thiolation protein 1 C-terminal" evidence="9">
    <location>
        <begin position="281"/>
        <end position="309"/>
    </location>
</feature>
<dbReference type="AlphaFoldDB" id="A0A9W3APK8"/>
<evidence type="ECO:0000313" key="11">
    <source>
        <dbReference type="RefSeq" id="XP_055889171.1"/>
    </source>
</evidence>
<dbReference type="FunFam" id="3.40.50.620:FF:000054">
    <property type="entry name" value="Cytoplasmic tRNA 2-thiolation protein 1"/>
    <property type="match status" value="1"/>
</dbReference>
<gene>
    <name evidence="11" type="primary">LOC106050515</name>
</gene>
<dbReference type="InterPro" id="IPR011063">
    <property type="entry name" value="TilS/TtcA_N"/>
</dbReference>
<feature type="region of interest" description="Disordered" evidence="7">
    <location>
        <begin position="603"/>
        <end position="637"/>
    </location>
</feature>
<dbReference type="InterPro" id="IPR000541">
    <property type="entry name" value="Ncs6/Tuc1/Ctu1"/>
</dbReference>
<dbReference type="Gene3D" id="3.40.50.620">
    <property type="entry name" value="HUPs"/>
    <property type="match status" value="1"/>
</dbReference>
<dbReference type="GeneID" id="106050515"/>
<name>A0A9W3APK8_BIOGL</name>
<dbReference type="EC" id="2.7.7.-" evidence="6"/>
<comment type="function">
    <text evidence="6">Plays a central role in 2-thiolation of mcm(5)S(2)U at tRNA wobble positions of tRNA(Lys), tRNA(Glu) and tRNA(Gln). Directly binds tRNAs and probably acts by catalyzing adenylation of tRNAs, an intermediate required for 2-thiolation. It is unclear whether it acts as a sulfurtransferase that transfers sulfur from thiocarboxylated URM1 onto the uridine of tRNAs at wobble position.</text>
</comment>
<dbReference type="PROSITE" id="PS01263">
    <property type="entry name" value="UPF0021"/>
    <property type="match status" value="1"/>
</dbReference>
<feature type="compositionally biased region" description="Basic and acidic residues" evidence="7">
    <location>
        <begin position="579"/>
        <end position="590"/>
    </location>
</feature>
<dbReference type="SUPFAM" id="SSF52402">
    <property type="entry name" value="Adenine nucleotide alpha hydrolases-like"/>
    <property type="match status" value="1"/>
</dbReference>
<feature type="compositionally biased region" description="Polar residues" evidence="7">
    <location>
        <begin position="466"/>
        <end position="498"/>
    </location>
</feature>
<evidence type="ECO:0000256" key="4">
    <source>
        <dbReference type="ARBA" id="ARBA00022694"/>
    </source>
</evidence>
<dbReference type="Proteomes" id="UP001165740">
    <property type="component" value="Chromosome 6"/>
</dbReference>
<organism evidence="10 11">
    <name type="scientific">Biomphalaria glabrata</name>
    <name type="common">Bloodfluke planorb</name>
    <name type="synonym">Freshwater snail</name>
    <dbReference type="NCBI Taxonomy" id="6526"/>
    <lineage>
        <taxon>Eukaryota</taxon>
        <taxon>Metazoa</taxon>
        <taxon>Spiralia</taxon>
        <taxon>Lophotrochozoa</taxon>
        <taxon>Mollusca</taxon>
        <taxon>Gastropoda</taxon>
        <taxon>Heterobranchia</taxon>
        <taxon>Euthyneura</taxon>
        <taxon>Panpulmonata</taxon>
        <taxon>Hygrophila</taxon>
        <taxon>Lymnaeoidea</taxon>
        <taxon>Planorbidae</taxon>
        <taxon>Biomphalaria</taxon>
    </lineage>
</organism>
<dbReference type="InterPro" id="IPR056369">
    <property type="entry name" value="CTU1-like_ATP-bd"/>
</dbReference>
<feature type="region of interest" description="Disordered" evidence="7">
    <location>
        <begin position="431"/>
        <end position="512"/>
    </location>
</feature>
<comment type="similarity">
    <text evidence="6">Belongs to the TtcA family. CTU1/NCS6/ATPBD3 subfamily.</text>
</comment>
<dbReference type="GO" id="GO:0032447">
    <property type="term" value="P:protein urmylation"/>
    <property type="evidence" value="ECO:0007669"/>
    <property type="project" value="UniProtKB-UniRule"/>
</dbReference>
<proteinExistence type="inferred from homology"/>
<keyword evidence="5 6" id="KW-0694">RNA-binding</keyword>
<evidence type="ECO:0000256" key="1">
    <source>
        <dbReference type="ARBA" id="ARBA00022490"/>
    </source>
</evidence>
<evidence type="ECO:0000259" key="8">
    <source>
        <dbReference type="Pfam" id="PF01171"/>
    </source>
</evidence>
<feature type="compositionally biased region" description="Low complexity" evidence="7">
    <location>
        <begin position="531"/>
        <end position="551"/>
    </location>
</feature>
<keyword evidence="3 6" id="KW-0808">Transferase</keyword>